<dbReference type="EMBL" id="CAJVPV010012255">
    <property type="protein sequence ID" value="CAG8668653.1"/>
    <property type="molecule type" value="Genomic_DNA"/>
</dbReference>
<sequence length="213" mass="24122">MNSTGVVSSLDSIQSFDSFDTVIAIDSSNDVISSSQTLEALTNLLSTSEEWQTNGDVTFMKNIRVMEMLSYHLPMMESSTQLQVIDRLICFAEYSDMNKWIMFKTNITSKLLTIIIWKSWDRNEVAEKTMRLLEIVCSYSVKVSDVKLILNKICNKNDGDSAQLQEGSAWYQGALLKLLYSIAPKQNTMDFIYFKGIESGIELSPMEKFPTNG</sequence>
<organism evidence="1 2">
    <name type="scientific">Acaulospora morrowiae</name>
    <dbReference type="NCBI Taxonomy" id="94023"/>
    <lineage>
        <taxon>Eukaryota</taxon>
        <taxon>Fungi</taxon>
        <taxon>Fungi incertae sedis</taxon>
        <taxon>Mucoromycota</taxon>
        <taxon>Glomeromycotina</taxon>
        <taxon>Glomeromycetes</taxon>
        <taxon>Diversisporales</taxon>
        <taxon>Acaulosporaceae</taxon>
        <taxon>Acaulospora</taxon>
    </lineage>
</organism>
<reference evidence="1" key="1">
    <citation type="submission" date="2021-06" db="EMBL/GenBank/DDBJ databases">
        <authorList>
            <person name="Kallberg Y."/>
            <person name="Tangrot J."/>
            <person name="Rosling A."/>
        </authorList>
    </citation>
    <scope>NUCLEOTIDE SEQUENCE</scope>
    <source>
        <strain evidence="1">CL551</strain>
    </source>
</reference>
<accession>A0A9N9HEY6</accession>
<feature type="non-terminal residue" evidence="1">
    <location>
        <position position="213"/>
    </location>
</feature>
<protein>
    <submittedName>
        <fullName evidence="1">4491_t:CDS:1</fullName>
    </submittedName>
</protein>
<keyword evidence="2" id="KW-1185">Reference proteome</keyword>
<dbReference type="AlphaFoldDB" id="A0A9N9HEY6"/>
<comment type="caution">
    <text evidence="1">The sequence shown here is derived from an EMBL/GenBank/DDBJ whole genome shotgun (WGS) entry which is preliminary data.</text>
</comment>
<gene>
    <name evidence="1" type="ORF">AMORRO_LOCUS10728</name>
</gene>
<dbReference type="Proteomes" id="UP000789342">
    <property type="component" value="Unassembled WGS sequence"/>
</dbReference>
<evidence type="ECO:0000313" key="2">
    <source>
        <dbReference type="Proteomes" id="UP000789342"/>
    </source>
</evidence>
<name>A0A9N9HEY6_9GLOM</name>
<proteinExistence type="predicted"/>
<evidence type="ECO:0000313" key="1">
    <source>
        <dbReference type="EMBL" id="CAG8668653.1"/>
    </source>
</evidence>